<accession>A0AA48M162</accession>
<proteinExistence type="predicted"/>
<reference evidence="1" key="1">
    <citation type="submission" date="2023-07" db="EMBL/GenBank/DDBJ databases">
        <authorList>
            <person name="Pelsma A.J. K."/>
        </authorList>
    </citation>
    <scope>NUCLEOTIDE SEQUENCE</scope>
</reference>
<protein>
    <submittedName>
        <fullName evidence="1">Uncharacterized protein</fullName>
    </submittedName>
</protein>
<gene>
    <name evidence="1" type="ORF">AMST5_03061</name>
</gene>
<organism evidence="1">
    <name type="scientific">freshwater sediment metagenome</name>
    <dbReference type="NCBI Taxonomy" id="556182"/>
    <lineage>
        <taxon>unclassified sequences</taxon>
        <taxon>metagenomes</taxon>
        <taxon>ecological metagenomes</taxon>
    </lineage>
</organism>
<sequence length="61" mass="6972">MEISRINRLIGQALTVCKRNRAREVRLALRYLHKCKLAVAKGYPISAECYAAFALDYLRCA</sequence>
<evidence type="ECO:0000313" key="1">
    <source>
        <dbReference type="EMBL" id="CAJ0879445.1"/>
    </source>
</evidence>
<name>A0AA48M162_9ZZZZ</name>
<dbReference type="AlphaFoldDB" id="A0AA48M162"/>
<dbReference type="EMBL" id="OY288114">
    <property type="protein sequence ID" value="CAJ0879445.1"/>
    <property type="molecule type" value="Genomic_DNA"/>
</dbReference>